<dbReference type="EMBL" id="SMGQ01000011">
    <property type="protein sequence ID" value="TCK98272.1"/>
    <property type="molecule type" value="Genomic_DNA"/>
</dbReference>
<accession>A0A4R1N0A0</accession>
<evidence type="ECO:0000313" key="2">
    <source>
        <dbReference type="EMBL" id="TCK98272.1"/>
    </source>
</evidence>
<protein>
    <submittedName>
        <fullName evidence="2">Uncharacterized protein</fullName>
    </submittedName>
</protein>
<feature type="transmembrane region" description="Helical" evidence="1">
    <location>
        <begin position="46"/>
        <end position="67"/>
    </location>
</feature>
<keyword evidence="3" id="KW-1185">Reference proteome</keyword>
<dbReference type="RefSeq" id="WP_132280548.1">
    <property type="nucleotide sequence ID" value="NZ_SMGQ01000011.1"/>
</dbReference>
<evidence type="ECO:0000256" key="1">
    <source>
        <dbReference type="SAM" id="Phobius"/>
    </source>
</evidence>
<organism evidence="2 3">
    <name type="scientific">Natranaerovirga hydrolytica</name>
    <dbReference type="NCBI Taxonomy" id="680378"/>
    <lineage>
        <taxon>Bacteria</taxon>
        <taxon>Bacillati</taxon>
        <taxon>Bacillota</taxon>
        <taxon>Clostridia</taxon>
        <taxon>Lachnospirales</taxon>
        <taxon>Natranaerovirgaceae</taxon>
        <taxon>Natranaerovirga</taxon>
    </lineage>
</organism>
<sequence>MKAIKASYGYLKKRKKSYLLSIVLGMILSIALFMIGFLIFETQGNVLTVISILILFPVSLWVVRLIIFMRYKSITREDYETVEKLLETNKKSEVIADLILTNNTGIQFIPVGIVNENSIIVYTYTMKNNQNEQEGIKKVTDYLSTVFEHKGIKVNITVYSDFEAFVDKVNRNKEKPLSKTHEKVIKQLLIHSM</sequence>
<keyword evidence="1" id="KW-0472">Membrane</keyword>
<evidence type="ECO:0000313" key="3">
    <source>
        <dbReference type="Proteomes" id="UP000294545"/>
    </source>
</evidence>
<keyword evidence="1" id="KW-1133">Transmembrane helix</keyword>
<dbReference type="Proteomes" id="UP000294545">
    <property type="component" value="Unassembled WGS sequence"/>
</dbReference>
<name>A0A4R1N0A0_9FIRM</name>
<dbReference type="AlphaFoldDB" id="A0A4R1N0A0"/>
<gene>
    <name evidence="2" type="ORF">EDC19_0692</name>
</gene>
<keyword evidence="1" id="KW-0812">Transmembrane</keyword>
<comment type="caution">
    <text evidence="2">The sequence shown here is derived from an EMBL/GenBank/DDBJ whole genome shotgun (WGS) entry which is preliminary data.</text>
</comment>
<reference evidence="2 3" key="1">
    <citation type="submission" date="2019-03" db="EMBL/GenBank/DDBJ databases">
        <title>Genomic Encyclopedia of Type Strains, Phase IV (KMG-IV): sequencing the most valuable type-strain genomes for metagenomic binning, comparative biology and taxonomic classification.</title>
        <authorList>
            <person name="Goeker M."/>
        </authorList>
    </citation>
    <scope>NUCLEOTIDE SEQUENCE [LARGE SCALE GENOMIC DNA]</scope>
    <source>
        <strain evidence="2 3">DSM 24176</strain>
    </source>
</reference>
<proteinExistence type="predicted"/>
<feature type="transmembrane region" description="Helical" evidence="1">
    <location>
        <begin position="18"/>
        <end position="40"/>
    </location>
</feature>